<evidence type="ECO:0008006" key="3">
    <source>
        <dbReference type="Google" id="ProtNLM"/>
    </source>
</evidence>
<sequence>MSQIVQIAIEQMNTQLARFESNVNRLSEEEVWSRLAPDMNSVANLCIHLAGSEYQHFVSGLGNRLL</sequence>
<reference evidence="1 2" key="1">
    <citation type="submission" date="2016-03" db="EMBL/GenBank/DDBJ databases">
        <title>Draft genome sequence of Paenibacillus glacialis DSM 22343.</title>
        <authorList>
            <person name="Shin S.-K."/>
            <person name="Yi H."/>
        </authorList>
    </citation>
    <scope>NUCLEOTIDE SEQUENCE [LARGE SCALE GENOMIC DNA]</scope>
    <source>
        <strain evidence="1 2">DSM 22343</strain>
    </source>
</reference>
<dbReference type="InterPro" id="IPR034660">
    <property type="entry name" value="DinB/YfiT-like"/>
</dbReference>
<dbReference type="AlphaFoldDB" id="A0A162ME06"/>
<protein>
    <recommendedName>
        <fullName evidence="3">DUF1572 domain-containing protein</fullName>
    </recommendedName>
</protein>
<name>A0A162ME06_9BACL</name>
<evidence type="ECO:0000313" key="1">
    <source>
        <dbReference type="EMBL" id="OAB42823.1"/>
    </source>
</evidence>
<evidence type="ECO:0000313" key="2">
    <source>
        <dbReference type="Proteomes" id="UP000076967"/>
    </source>
</evidence>
<proteinExistence type="predicted"/>
<organism evidence="1 2">
    <name type="scientific">Paenibacillus glacialis</name>
    <dbReference type="NCBI Taxonomy" id="494026"/>
    <lineage>
        <taxon>Bacteria</taxon>
        <taxon>Bacillati</taxon>
        <taxon>Bacillota</taxon>
        <taxon>Bacilli</taxon>
        <taxon>Bacillales</taxon>
        <taxon>Paenibacillaceae</taxon>
        <taxon>Paenibacillus</taxon>
    </lineage>
</organism>
<dbReference type="EMBL" id="LVJH01000017">
    <property type="protein sequence ID" value="OAB42823.1"/>
    <property type="molecule type" value="Genomic_DNA"/>
</dbReference>
<dbReference type="SUPFAM" id="SSF109854">
    <property type="entry name" value="DinB/YfiT-like putative metalloenzymes"/>
    <property type="match status" value="1"/>
</dbReference>
<dbReference type="Proteomes" id="UP000076967">
    <property type="component" value="Unassembled WGS sequence"/>
</dbReference>
<accession>A0A162ME06</accession>
<dbReference type="RefSeq" id="WP_084410923.1">
    <property type="nucleotide sequence ID" value="NZ_LVJH01000017.1"/>
</dbReference>
<keyword evidence="2" id="KW-1185">Reference proteome</keyword>
<dbReference type="Gene3D" id="1.20.120.450">
    <property type="entry name" value="dinb family like domain"/>
    <property type="match status" value="1"/>
</dbReference>
<dbReference type="STRING" id="494026.PGLA_10175"/>
<gene>
    <name evidence="1" type="ORF">PGLA_10175</name>
</gene>
<dbReference type="OrthoDB" id="68731at2"/>
<comment type="caution">
    <text evidence="1">The sequence shown here is derived from an EMBL/GenBank/DDBJ whole genome shotgun (WGS) entry which is preliminary data.</text>
</comment>